<accession>A0A7X6R688</accession>
<evidence type="ECO:0000313" key="1">
    <source>
        <dbReference type="EMBL" id="NKY30324.1"/>
    </source>
</evidence>
<protein>
    <recommendedName>
        <fullName evidence="3">ESX-1 secretion-associated protein</fullName>
    </recommendedName>
</protein>
<name>A0A7X6R688_9NOCA</name>
<dbReference type="AlphaFoldDB" id="A0A7X6R688"/>
<gene>
    <name evidence="1" type="ORF">HGB38_29525</name>
</gene>
<comment type="caution">
    <text evidence="1">The sequence shown here is derived from an EMBL/GenBank/DDBJ whole genome shotgun (WGS) entry which is preliminary data.</text>
</comment>
<evidence type="ECO:0008006" key="3">
    <source>
        <dbReference type="Google" id="ProtNLM"/>
    </source>
</evidence>
<dbReference type="EMBL" id="JAAXOS010000017">
    <property type="protein sequence ID" value="NKY30324.1"/>
    <property type="molecule type" value="Genomic_DNA"/>
</dbReference>
<dbReference type="Proteomes" id="UP000540698">
    <property type="component" value="Unassembled WGS sequence"/>
</dbReference>
<proteinExistence type="predicted"/>
<evidence type="ECO:0000313" key="2">
    <source>
        <dbReference type="Proteomes" id="UP000540698"/>
    </source>
</evidence>
<sequence>MAALNRAVDDGSLWIDGLLVADGAHERCARQYELLADRVEEQIRILSAATGLPGFGGFASGDALRAGFERKADGAITRLTGYASAARDLAQTFRAAAATYQQADEALAQAVERIDVTGAAHA</sequence>
<keyword evidence="2" id="KW-1185">Reference proteome</keyword>
<organism evidence="1 2">
    <name type="scientific">Nocardia gamkensis</name>
    <dbReference type="NCBI Taxonomy" id="352869"/>
    <lineage>
        <taxon>Bacteria</taxon>
        <taxon>Bacillati</taxon>
        <taxon>Actinomycetota</taxon>
        <taxon>Actinomycetes</taxon>
        <taxon>Mycobacteriales</taxon>
        <taxon>Nocardiaceae</taxon>
        <taxon>Nocardia</taxon>
    </lineage>
</organism>
<reference evidence="1 2" key="1">
    <citation type="submission" date="2020-04" db="EMBL/GenBank/DDBJ databases">
        <title>MicrobeNet Type strains.</title>
        <authorList>
            <person name="Nicholson A.C."/>
        </authorList>
    </citation>
    <scope>NUCLEOTIDE SEQUENCE [LARGE SCALE GENOMIC DNA]</scope>
    <source>
        <strain evidence="1 2">DSM 44956</strain>
    </source>
</reference>